<proteinExistence type="predicted"/>
<dbReference type="Proteomes" id="UP000031838">
    <property type="component" value="Chromosome 2"/>
</dbReference>
<reference evidence="3" key="1">
    <citation type="submission" date="2011-03" db="EMBL/GenBank/DDBJ databases">
        <authorList>
            <person name="Voget S."/>
            <person name="Streit W.R."/>
            <person name="Jaeger K.E."/>
            <person name="Daniel R."/>
        </authorList>
    </citation>
    <scope>NUCLEOTIDE SEQUENCE [LARGE SCALE GENOMIC DNA]</scope>
    <source>
        <strain evidence="3">PG1</strain>
    </source>
</reference>
<feature type="domain" description="Cupin type-2" evidence="1">
    <location>
        <begin position="100"/>
        <end position="167"/>
    </location>
</feature>
<gene>
    <name evidence="2" type="ORF">BGL_2c18510</name>
</gene>
<dbReference type="InterPro" id="IPR011051">
    <property type="entry name" value="RmlC_Cupin_sf"/>
</dbReference>
<name>A0A0B6RX51_BURPL</name>
<sequence length="176" mass="19002">MKMRRIVSAESKAGVVMQVSDVLDTDTADRVTNIWGFDKIPELPLTPDQVLGEYKRLGIFGPKGSVRVDLQVVPPEKAGATDLGALMAKIDFGTGGGMTQGEHGGSMHRTDTIDLAVVLKGEVDIAYPGEDGQVHTTTAKEGDFFVQNGAFHEFHNRSDDPCVILMFVLGAERKEA</sequence>
<dbReference type="InterPro" id="IPR047142">
    <property type="entry name" value="OryJ/VirC-like"/>
</dbReference>
<dbReference type="SUPFAM" id="SSF51182">
    <property type="entry name" value="RmlC-like cupins"/>
    <property type="match status" value="1"/>
</dbReference>
<dbReference type="KEGG" id="bgp:BGL_2c18510"/>
<protein>
    <recommendedName>
        <fullName evidence="1">Cupin type-2 domain-containing protein</fullName>
    </recommendedName>
</protein>
<evidence type="ECO:0000259" key="1">
    <source>
        <dbReference type="Pfam" id="PF07883"/>
    </source>
</evidence>
<dbReference type="PANTHER" id="PTHR36156:SF2">
    <property type="entry name" value="CUPIN TYPE-2 DOMAIN-CONTAINING PROTEIN"/>
    <property type="match status" value="1"/>
</dbReference>
<dbReference type="EMBL" id="CP002581">
    <property type="protein sequence ID" value="AJK49917.1"/>
    <property type="molecule type" value="Genomic_DNA"/>
</dbReference>
<dbReference type="PANTHER" id="PTHR36156">
    <property type="entry name" value="SLR2101 PROTEIN"/>
    <property type="match status" value="1"/>
</dbReference>
<evidence type="ECO:0000313" key="2">
    <source>
        <dbReference type="EMBL" id="AJK49917.1"/>
    </source>
</evidence>
<dbReference type="InterPro" id="IPR014710">
    <property type="entry name" value="RmlC-like_jellyroll"/>
</dbReference>
<dbReference type="Pfam" id="PF07883">
    <property type="entry name" value="Cupin_2"/>
    <property type="match status" value="1"/>
</dbReference>
<dbReference type="RefSeq" id="WP_042628279.1">
    <property type="nucleotide sequence ID" value="NZ_CP002581.1"/>
</dbReference>
<reference evidence="2 3" key="2">
    <citation type="journal article" date="2016" name="Appl. Microbiol. Biotechnol.">
        <title>Mutations improving production and secretion of extracellular lipase by Burkholderia glumae PG1.</title>
        <authorList>
            <person name="Knapp A."/>
            <person name="Voget S."/>
            <person name="Gao R."/>
            <person name="Zaburannyi N."/>
            <person name="Krysciak D."/>
            <person name="Breuer M."/>
            <person name="Hauer B."/>
            <person name="Streit W.R."/>
            <person name="Muller R."/>
            <person name="Daniel R."/>
            <person name="Jaeger K.E."/>
        </authorList>
    </citation>
    <scope>NUCLEOTIDE SEQUENCE [LARGE SCALE GENOMIC DNA]</scope>
    <source>
        <strain evidence="2 3">PG1</strain>
    </source>
</reference>
<accession>A0A0B6RX51</accession>
<dbReference type="InterPro" id="IPR013096">
    <property type="entry name" value="Cupin_2"/>
</dbReference>
<evidence type="ECO:0000313" key="3">
    <source>
        <dbReference type="Proteomes" id="UP000031838"/>
    </source>
</evidence>
<dbReference type="HOGENOM" id="CLU_096188_2_0_4"/>
<dbReference type="AlphaFoldDB" id="A0A0B6RX51"/>
<organism evidence="2 3">
    <name type="scientific">Burkholderia plantarii</name>
    <dbReference type="NCBI Taxonomy" id="41899"/>
    <lineage>
        <taxon>Bacteria</taxon>
        <taxon>Pseudomonadati</taxon>
        <taxon>Pseudomonadota</taxon>
        <taxon>Betaproteobacteria</taxon>
        <taxon>Burkholderiales</taxon>
        <taxon>Burkholderiaceae</taxon>
        <taxon>Burkholderia</taxon>
    </lineage>
</organism>
<keyword evidence="3" id="KW-1185">Reference proteome</keyword>
<dbReference type="Gene3D" id="2.60.120.10">
    <property type="entry name" value="Jelly Rolls"/>
    <property type="match status" value="1"/>
</dbReference>